<keyword evidence="3" id="KW-1185">Reference proteome</keyword>
<dbReference type="Proteomes" id="UP000181860">
    <property type="component" value="Unassembled WGS sequence"/>
</dbReference>
<gene>
    <name evidence="2" type="ORF">QEJ78_09935</name>
    <name evidence="1" type="ORF">SAMN02983011_01896</name>
</gene>
<proteinExistence type="predicted"/>
<name>A0AAX3UD90_9LACO</name>
<reference evidence="2" key="2">
    <citation type="journal article" date="2022" name="Food Funct.">
        <title>Lactobacillus kefiranofaciens ZW18 from Kefir enhances the anti-tumor effect of anti-programmed cell death 1 (PD-1) immunotherapy by modulating the gut microbiota.</title>
        <authorList>
            <person name="Zhao J."/>
            <person name="Wang Y."/>
            <person name="Wang J."/>
            <person name="Lv M."/>
            <person name="Zhou C."/>
            <person name="Jia L."/>
            <person name="Geng W."/>
        </authorList>
    </citation>
    <scope>NUCLEOTIDE SEQUENCE</scope>
    <source>
        <strain evidence="2">ZW18</strain>
    </source>
</reference>
<dbReference type="RefSeq" id="WP_025084263.1">
    <property type="nucleotide sequence ID" value="NZ_CP123735.1"/>
</dbReference>
<evidence type="ECO:0000313" key="4">
    <source>
        <dbReference type="Proteomes" id="UP001242513"/>
    </source>
</evidence>
<dbReference type="Pfam" id="PF13151">
    <property type="entry name" value="DUF3990"/>
    <property type="match status" value="1"/>
</dbReference>
<protein>
    <submittedName>
        <fullName evidence="2">DUF3990 domain-containing protein</fullName>
    </submittedName>
</protein>
<dbReference type="Proteomes" id="UP001242513">
    <property type="component" value="Chromosome"/>
</dbReference>
<sequence length="159" mass="18782">MNKVRLYHGSNVPVYVPEIRVTYPHDFGNAFYVTSDFRQAKKWALHKAKYSGKAYVSCYTMDKEVLRYIRTLYFNQPSKKWLDLVVKCRQNKYQPNGDLIIGPVMDGRKSWISLRLYSQHKLTYEETLDRLNTHVLSDQWAFTGIRALSFLNFCEVIEV</sequence>
<evidence type="ECO:0000313" key="2">
    <source>
        <dbReference type="EMBL" id="WGO85643.1"/>
    </source>
</evidence>
<reference evidence="2" key="3">
    <citation type="submission" date="2023-04" db="EMBL/GenBank/DDBJ databases">
        <authorList>
            <person name="Wang Y."/>
        </authorList>
    </citation>
    <scope>NUCLEOTIDE SEQUENCE</scope>
    <source>
        <strain evidence="2">ZW18</strain>
    </source>
</reference>
<dbReference type="EMBL" id="FMXC01000027">
    <property type="protein sequence ID" value="SDA64464.1"/>
    <property type="molecule type" value="Genomic_DNA"/>
</dbReference>
<accession>A0AAX3UD90</accession>
<evidence type="ECO:0000313" key="3">
    <source>
        <dbReference type="Proteomes" id="UP000181860"/>
    </source>
</evidence>
<dbReference type="EMBL" id="CP123735">
    <property type="protein sequence ID" value="WGO85643.1"/>
    <property type="molecule type" value="Genomic_DNA"/>
</dbReference>
<dbReference type="InterPro" id="IPR025051">
    <property type="entry name" value="DUF3990"/>
</dbReference>
<organism evidence="2 4">
    <name type="scientific">Lactobacillus kefiranofaciens</name>
    <dbReference type="NCBI Taxonomy" id="267818"/>
    <lineage>
        <taxon>Bacteria</taxon>
        <taxon>Bacillati</taxon>
        <taxon>Bacillota</taxon>
        <taxon>Bacilli</taxon>
        <taxon>Lactobacillales</taxon>
        <taxon>Lactobacillaceae</taxon>
        <taxon>Lactobacillus</taxon>
    </lineage>
</organism>
<dbReference type="AlphaFoldDB" id="A0AAX3UD90"/>
<reference evidence="1 3" key="1">
    <citation type="submission" date="2016-10" db="EMBL/GenBank/DDBJ databases">
        <authorList>
            <person name="Varghese N."/>
            <person name="Submissions S."/>
        </authorList>
    </citation>
    <scope>NUCLEOTIDE SEQUENCE [LARGE SCALE GENOMIC DNA]</scope>
    <source>
        <strain evidence="1 3">ATCC 43761</strain>
    </source>
</reference>
<evidence type="ECO:0000313" key="1">
    <source>
        <dbReference type="EMBL" id="SDA64464.1"/>
    </source>
</evidence>